<accession>A0A1Q2D0P9</accession>
<dbReference type="RefSeq" id="WP_077351794.1">
    <property type="nucleotide sequence ID" value="NZ_CP019607.1"/>
</dbReference>
<dbReference type="STRING" id="399497.BW733_15400"/>
<reference evidence="1 2" key="1">
    <citation type="journal article" date="2008" name="Int. J. Syst. Evol. Microbiol.">
        <title>Tessaracoccus flavescens sp. nov., isolated from marine sediment.</title>
        <authorList>
            <person name="Lee D.W."/>
            <person name="Lee S.D."/>
        </authorList>
    </citation>
    <scope>NUCLEOTIDE SEQUENCE [LARGE SCALE GENOMIC DNA]</scope>
    <source>
        <strain evidence="1 2">SST-39T</strain>
    </source>
</reference>
<dbReference type="Proteomes" id="UP000188235">
    <property type="component" value="Chromosome"/>
</dbReference>
<dbReference type="EMBL" id="CP019607">
    <property type="protein sequence ID" value="AQP52000.1"/>
    <property type="molecule type" value="Genomic_DNA"/>
</dbReference>
<dbReference type="AlphaFoldDB" id="A0A1Q2D0P9"/>
<dbReference type="OrthoDB" id="4916564at2"/>
<dbReference type="KEGG" id="tfa:BW733_15400"/>
<proteinExistence type="predicted"/>
<evidence type="ECO:0000313" key="1">
    <source>
        <dbReference type="EMBL" id="AQP52000.1"/>
    </source>
</evidence>
<evidence type="ECO:0000313" key="2">
    <source>
        <dbReference type="Proteomes" id="UP000188235"/>
    </source>
</evidence>
<gene>
    <name evidence="1" type="ORF">BW733_15400</name>
</gene>
<name>A0A1Q2D0P9_9ACTN</name>
<evidence type="ECO:0008006" key="3">
    <source>
        <dbReference type="Google" id="ProtNLM"/>
    </source>
</evidence>
<sequence length="395" mass="42947">MPLSGLVDGDRVVSSLLTEEEWAALKEDVRAKRRAITMPCGWPGLAKTSKLGTAYFAHKPGGDGCSAGETAQHLLAKAIIVNAIIAAGWEAEPEARGDGWIADVMATRDGVPVAFEVQWSNQTLDKYRHRQQRYRDAGIASIAWFARHADHLPVTDKNLPVFPLTISDEGEATLRISGTELPLSEAVERLLTRRRQHRDYYATGQPAEALVEGAAMDCYRCKKDFGVWYVNEIRVRGRCGGEASRGRGVGTFPEKRPETEPDVRAAGERLAKSMGVTPARLGRRYTKTSETHYMAFICPHCNATCGEMFVANEFRYGSDHETKATLPPTAVRQPHWCLAGDEGLCPVPPASVIDELTRADAVATGWAGATATVTPVGVPGGISVHQAVSRMFGGF</sequence>
<organism evidence="1 2">
    <name type="scientific">Tessaracoccus flavescens</name>
    <dbReference type="NCBI Taxonomy" id="399497"/>
    <lineage>
        <taxon>Bacteria</taxon>
        <taxon>Bacillati</taxon>
        <taxon>Actinomycetota</taxon>
        <taxon>Actinomycetes</taxon>
        <taxon>Propionibacteriales</taxon>
        <taxon>Propionibacteriaceae</taxon>
        <taxon>Tessaracoccus</taxon>
    </lineage>
</organism>
<keyword evidence="2" id="KW-1185">Reference proteome</keyword>
<protein>
    <recommendedName>
        <fullName evidence="3">Competence protein CoiA</fullName>
    </recommendedName>
</protein>